<comment type="cofactor">
    <cofactor evidence="1">
        <name>Fe(2+)</name>
        <dbReference type="ChEBI" id="CHEBI:29033"/>
    </cofactor>
</comment>
<dbReference type="PANTHER" id="PTHR31136:SF5">
    <property type="entry name" value="2-OXOADIPATE DIOXYGENASE_DECARBOXYLASE, CHLOROPLASTIC"/>
    <property type="match status" value="1"/>
</dbReference>
<evidence type="ECO:0000256" key="5">
    <source>
        <dbReference type="ARBA" id="ARBA00035013"/>
    </source>
</evidence>
<evidence type="ECO:0000256" key="1">
    <source>
        <dbReference type="ARBA" id="ARBA00001954"/>
    </source>
</evidence>
<evidence type="ECO:0000256" key="4">
    <source>
        <dbReference type="ARBA" id="ARBA00023004"/>
    </source>
</evidence>
<proteinExistence type="inferred from homology"/>
<protein>
    <recommendedName>
        <fullName evidence="6">2-oxoadipate dioxygenase/decarboxylase</fullName>
        <ecNumber evidence="6">1.13.11.93</ecNumber>
    </recommendedName>
    <alternativeName>
        <fullName evidence="7">2-hydroxyglutarate synthase</fullName>
    </alternativeName>
</protein>
<dbReference type="Proteomes" id="UP000462449">
    <property type="component" value="Unassembled WGS sequence"/>
</dbReference>
<evidence type="ECO:0000256" key="7">
    <source>
        <dbReference type="ARBA" id="ARBA00035045"/>
    </source>
</evidence>
<accession>A0A7M4DBA0</accession>
<keyword evidence="3" id="KW-0560">Oxidoreductase</keyword>
<gene>
    <name evidence="9" type="ORF">DWB62_019125</name>
    <name evidence="8" type="ORF">GNY23_19125</name>
</gene>
<reference evidence="9 10" key="1">
    <citation type="submission" date="2019-11" db="EMBL/GenBank/DDBJ databases">
        <title>Draft genome sequence of Labilibaculum sp. strain SYP isolated from Black Sea.</title>
        <authorList>
            <person name="Yadav S."/>
            <person name="Villanueva L."/>
        </authorList>
    </citation>
    <scope>NUCLEOTIDE SEQUENCE [LARGE SCALE GENOMIC DNA]</scope>
    <source>
        <strain evidence="9 10">44</strain>
    </source>
</reference>
<evidence type="ECO:0000313" key="11">
    <source>
        <dbReference type="Proteomes" id="UP000462449"/>
    </source>
</evidence>
<evidence type="ECO:0000256" key="3">
    <source>
        <dbReference type="ARBA" id="ARBA00023002"/>
    </source>
</evidence>
<dbReference type="SMART" id="SM01150">
    <property type="entry name" value="DUF1338"/>
    <property type="match status" value="1"/>
</dbReference>
<dbReference type="CDD" id="cd16350">
    <property type="entry name" value="VOC_like"/>
    <property type="match status" value="1"/>
</dbReference>
<sequence length="268" mass="31228">MMQQEIFHRLWKEYTKQNPSAQAIHDLFTKEGEQVINDHVAFRTFDDPRMNIQVLAKKFIKAGYEFKGEYVFEDKHLNAVHLEHPSEENAPRVFISELILSKFSEEFQKTIKRRLNSVGNAYYADPDLIHKGSVWGKPSYADYQSLRNESEYAAWLYVHGFRVNHFTVSINALQKYNSIEKVNQFIKDNDFEMNTSGGEIKGTPEKLLQQSSTLSEIIKVEFEEGVYEIPACFYEFAIRYPDENGQLFSSFIAANANKIFDSSNFREK</sequence>
<dbReference type="EMBL" id="QTZN02000068">
    <property type="protein sequence ID" value="MVB09134.1"/>
    <property type="molecule type" value="Genomic_DNA"/>
</dbReference>
<reference evidence="8 11" key="2">
    <citation type="submission" date="2019-12" db="EMBL/GenBank/DDBJ databases">
        <title>Draft genome sequence of Labilibaculum sp. strain 44 isolated from deep waters of Black Sea.</title>
        <authorList>
            <person name="Yadav S."/>
            <person name="Villanueva L."/>
        </authorList>
    </citation>
    <scope>NUCLEOTIDE SEQUENCE [LARGE SCALE GENOMIC DNA]</scope>
    <source>
        <strain evidence="8 11">44</strain>
    </source>
</reference>
<organism evidence="8 11">
    <name type="scientific">Labilibaculum euxinus</name>
    <dbReference type="NCBI Taxonomy" id="2686357"/>
    <lineage>
        <taxon>Bacteria</taxon>
        <taxon>Pseudomonadati</taxon>
        <taxon>Bacteroidota</taxon>
        <taxon>Bacteroidia</taxon>
        <taxon>Marinilabiliales</taxon>
        <taxon>Marinifilaceae</taxon>
        <taxon>Labilibaculum</taxon>
    </lineage>
</organism>
<comment type="caution">
    <text evidence="8">The sequence shown here is derived from an EMBL/GenBank/DDBJ whole genome shotgun (WGS) entry which is preliminary data.</text>
</comment>
<dbReference type="EMBL" id="WOTW01000068">
    <property type="protein sequence ID" value="MUP39929.1"/>
    <property type="molecule type" value="Genomic_DNA"/>
</dbReference>
<evidence type="ECO:0000256" key="2">
    <source>
        <dbReference type="ARBA" id="ARBA00022964"/>
    </source>
</evidence>
<evidence type="ECO:0000313" key="10">
    <source>
        <dbReference type="Proteomes" id="UP000285951"/>
    </source>
</evidence>
<evidence type="ECO:0000256" key="6">
    <source>
        <dbReference type="ARBA" id="ARBA00035023"/>
    </source>
</evidence>
<evidence type="ECO:0000313" key="8">
    <source>
        <dbReference type="EMBL" id="MUP39929.1"/>
    </source>
</evidence>
<dbReference type="Proteomes" id="UP000285951">
    <property type="component" value="Unassembled WGS sequence"/>
</dbReference>
<dbReference type="Gene3D" id="3.10.180.50">
    <property type="match status" value="1"/>
</dbReference>
<name>A0A7M4DBA0_9BACT</name>
<evidence type="ECO:0000313" key="9">
    <source>
        <dbReference type="EMBL" id="MVB09134.1"/>
    </source>
</evidence>
<dbReference type="PANTHER" id="PTHR31136">
    <property type="entry name" value="DUF1338 DOMAIN-CONTAINING PROTEIN"/>
    <property type="match status" value="1"/>
</dbReference>
<dbReference type="EC" id="1.13.11.93" evidence="6"/>
<dbReference type="GO" id="GO:0051213">
    <property type="term" value="F:dioxygenase activity"/>
    <property type="evidence" value="ECO:0007669"/>
    <property type="project" value="UniProtKB-KW"/>
</dbReference>
<dbReference type="Pfam" id="PF07063">
    <property type="entry name" value="HGLS"/>
    <property type="match status" value="1"/>
</dbReference>
<dbReference type="InterPro" id="IPR009770">
    <property type="entry name" value="HGLS"/>
</dbReference>
<keyword evidence="2" id="KW-0223">Dioxygenase</keyword>
<keyword evidence="10" id="KW-1185">Reference proteome</keyword>
<comment type="similarity">
    <text evidence="5">Belongs to the 2-oxoadipate dioxygenase/decarboxylase family.</text>
</comment>
<dbReference type="AlphaFoldDB" id="A0A7M4DBA0"/>
<keyword evidence="4" id="KW-0408">Iron</keyword>